<sequence>AIFRTNVNCPVTCLELGGKLGQEKNVVFVATVAGKVMGFTKKGKQFMNLDSDMSEPVKSMHVEAADLLLAGEYTLRHFNNCVEVHFYLCPDKINDVISLPPLKYSGKVFPVLACSDKTLKVLSGSDMVGELNVSGIPVVLNMYHNNGGPNGELVLYGTDDGKFGLSLITPICQSVLWELSSPASLTKKVIGLLTFDLETNHTSGAFGDLIIGYDNGGLVEVYGLSDDEMDKPVHKGSFSLNESLRSIGCGRFNNADHAEILCLTFSGWVVGLTTEPSSHALNKDSGEHDIKMEILRKEIENLERQVEIEKEKYQSNSQKPDLVSQGQEIEVKLQFHLNPDEGVYGLNLETVVPIEYIMLQCDVPIDVIDMDKNSSIVSFTPCSNEEENFLLATYRCQANTTKLELKVIPVEGHQGHLRAYVVPLMKPKLCQVKQLAIKPLCMHFRDSNKKKRSRDIDSESNGESRPMNRLTMQGNVSLSDIHSWVNLCFWGIPEKVPADEKASYGFVSSCLGTVFNCSYRDGMIECTSDNLSTMNIFKDLIFKEATKSGIKLDISFDINDETVINTLKSIIPKMDELILAAQKVQLIEGLKEIETQEGSIDCLTGDFKQVLIEADLLTALHKQKHKQLERYYAMITHLYQSWFKFKGRSVKDKLDGLQGVIKKHDSKMLLEFFKNST</sequence>
<dbReference type="OrthoDB" id="414590at2759"/>
<keyword evidence="1" id="KW-0175">Coiled coil</keyword>
<dbReference type="PANTHER" id="PTHR16074:SF4">
    <property type="entry name" value="BARDET-BIEDL SYNDROME 7 PROTEIN"/>
    <property type="match status" value="1"/>
</dbReference>
<dbReference type="HOGENOM" id="CLU_018704_1_0_1"/>
<evidence type="ECO:0000259" key="5">
    <source>
        <dbReference type="Pfam" id="PF23361"/>
    </source>
</evidence>
<name>T1G3W6_HELRO</name>
<dbReference type="InParanoid" id="T1G3W6"/>
<dbReference type="AlphaFoldDB" id="T1G3W6"/>
<dbReference type="GO" id="GO:0060271">
    <property type="term" value="P:cilium assembly"/>
    <property type="evidence" value="ECO:0000318"/>
    <property type="project" value="GO_Central"/>
</dbReference>
<dbReference type="GeneID" id="20215764"/>
<dbReference type="Pfam" id="PF23361">
    <property type="entry name" value="BBS7_pf"/>
    <property type="match status" value="1"/>
</dbReference>
<feature type="domain" description="BBS7 beta-propeller" evidence="6">
    <location>
        <begin position="2"/>
        <end position="274"/>
    </location>
</feature>
<evidence type="ECO:0000256" key="2">
    <source>
        <dbReference type="SAM" id="MobiDB-lite"/>
    </source>
</evidence>
<dbReference type="GO" id="GO:0036064">
    <property type="term" value="C:ciliary basal body"/>
    <property type="evidence" value="ECO:0000318"/>
    <property type="project" value="GO_Central"/>
</dbReference>
<reference evidence="8" key="3">
    <citation type="submission" date="2015-06" db="UniProtKB">
        <authorList>
            <consortium name="EnsemblMetazoa"/>
        </authorList>
    </citation>
    <scope>IDENTIFICATION</scope>
</reference>
<dbReference type="CTD" id="20215764"/>
<dbReference type="InterPro" id="IPR056332">
    <property type="entry name" value="Beta-prop_BBS7"/>
</dbReference>
<dbReference type="Pfam" id="PF23743">
    <property type="entry name" value="Beta-prop_BBS7"/>
    <property type="match status" value="1"/>
</dbReference>
<evidence type="ECO:0000313" key="9">
    <source>
        <dbReference type="Proteomes" id="UP000015101"/>
    </source>
</evidence>
<gene>
    <name evidence="8" type="primary">20215764</name>
    <name evidence="7" type="ORF">HELRODRAFT_80019</name>
</gene>
<feature type="domain" description="BBS7 platform" evidence="5">
    <location>
        <begin position="462"/>
        <end position="557"/>
    </location>
</feature>
<reference evidence="9" key="1">
    <citation type="submission" date="2012-12" db="EMBL/GenBank/DDBJ databases">
        <authorList>
            <person name="Hellsten U."/>
            <person name="Grimwood J."/>
            <person name="Chapman J.A."/>
            <person name="Shapiro H."/>
            <person name="Aerts A."/>
            <person name="Otillar R.P."/>
            <person name="Terry A.Y."/>
            <person name="Boore J.L."/>
            <person name="Simakov O."/>
            <person name="Marletaz F."/>
            <person name="Cho S.-J."/>
            <person name="Edsinger-Gonzales E."/>
            <person name="Havlak P."/>
            <person name="Kuo D.-H."/>
            <person name="Larsson T."/>
            <person name="Lv J."/>
            <person name="Arendt D."/>
            <person name="Savage R."/>
            <person name="Osoegawa K."/>
            <person name="de Jong P."/>
            <person name="Lindberg D.R."/>
            <person name="Seaver E.C."/>
            <person name="Weisblat D.A."/>
            <person name="Putnam N.H."/>
            <person name="Grigoriev I.V."/>
            <person name="Rokhsar D.S."/>
        </authorList>
    </citation>
    <scope>NUCLEOTIDE SEQUENCE</scope>
</reference>
<organism evidence="8 9">
    <name type="scientific">Helobdella robusta</name>
    <name type="common">Californian leech</name>
    <dbReference type="NCBI Taxonomy" id="6412"/>
    <lineage>
        <taxon>Eukaryota</taxon>
        <taxon>Metazoa</taxon>
        <taxon>Spiralia</taxon>
        <taxon>Lophotrochozoa</taxon>
        <taxon>Annelida</taxon>
        <taxon>Clitellata</taxon>
        <taxon>Hirudinea</taxon>
        <taxon>Rhynchobdellida</taxon>
        <taxon>Glossiphoniidae</taxon>
        <taxon>Helobdella</taxon>
    </lineage>
</organism>
<dbReference type="EMBL" id="AMQM01004533">
    <property type="status" value="NOT_ANNOTATED_CDS"/>
    <property type="molecule type" value="Genomic_DNA"/>
</dbReference>
<dbReference type="Proteomes" id="UP000015101">
    <property type="component" value="Unassembled WGS sequence"/>
</dbReference>
<dbReference type="GO" id="GO:0016020">
    <property type="term" value="C:membrane"/>
    <property type="evidence" value="ECO:0000318"/>
    <property type="project" value="GO_Central"/>
</dbReference>
<evidence type="ECO:0008006" key="10">
    <source>
        <dbReference type="Google" id="ProtNLM"/>
    </source>
</evidence>
<feature type="region of interest" description="Disordered" evidence="2">
    <location>
        <begin position="448"/>
        <end position="469"/>
    </location>
</feature>
<evidence type="ECO:0000313" key="8">
    <source>
        <dbReference type="EnsemblMetazoa" id="HelroP80019"/>
    </source>
</evidence>
<evidence type="ECO:0000313" key="7">
    <source>
        <dbReference type="EMBL" id="ESO03712.1"/>
    </source>
</evidence>
<dbReference type="InterPro" id="IPR056335">
    <property type="entry name" value="BBS7_hairpin"/>
</dbReference>
<dbReference type="InterPro" id="IPR056333">
    <property type="entry name" value="BBS7_pf_dom"/>
</dbReference>
<dbReference type="STRING" id="6412.T1G3W6"/>
<dbReference type="GO" id="GO:0008104">
    <property type="term" value="P:intracellular protein localization"/>
    <property type="evidence" value="ECO:0000318"/>
    <property type="project" value="GO_Central"/>
</dbReference>
<dbReference type="eggNOG" id="ENOG502QPS5">
    <property type="taxonomic scope" value="Eukaryota"/>
</dbReference>
<feature type="domain" description="BBS7 GAE" evidence="4">
    <location>
        <begin position="329"/>
        <end position="434"/>
    </location>
</feature>
<feature type="coiled-coil region" evidence="1">
    <location>
        <begin position="285"/>
        <end position="319"/>
    </location>
</feature>
<feature type="domain" description="BBS7 helical hairpin" evidence="3">
    <location>
        <begin position="560"/>
        <end position="673"/>
    </location>
</feature>
<dbReference type="KEGG" id="hro:HELRODRAFT_80019"/>
<evidence type="ECO:0000259" key="4">
    <source>
        <dbReference type="Pfam" id="PF23360"/>
    </source>
</evidence>
<dbReference type="GO" id="GO:0034464">
    <property type="term" value="C:BBSome"/>
    <property type="evidence" value="ECO:0000318"/>
    <property type="project" value="GO_Central"/>
</dbReference>
<dbReference type="GO" id="GO:0043005">
    <property type="term" value="C:neuron projection"/>
    <property type="evidence" value="ECO:0000318"/>
    <property type="project" value="GO_Central"/>
</dbReference>
<evidence type="ECO:0000259" key="6">
    <source>
        <dbReference type="Pfam" id="PF23743"/>
    </source>
</evidence>
<dbReference type="EnsemblMetazoa" id="HelroT80019">
    <property type="protein sequence ID" value="HelroP80019"/>
    <property type="gene ID" value="HelroG80019"/>
</dbReference>
<dbReference type="RefSeq" id="XP_009018269.1">
    <property type="nucleotide sequence ID" value="XM_009020021.1"/>
</dbReference>
<dbReference type="EMBL" id="KB096590">
    <property type="protein sequence ID" value="ESO03712.1"/>
    <property type="molecule type" value="Genomic_DNA"/>
</dbReference>
<keyword evidence="9" id="KW-1185">Reference proteome</keyword>
<dbReference type="OMA" id="KGEGCFK"/>
<evidence type="ECO:0000256" key="1">
    <source>
        <dbReference type="SAM" id="Coils"/>
    </source>
</evidence>
<reference evidence="7 9" key="2">
    <citation type="journal article" date="2013" name="Nature">
        <title>Insights into bilaterian evolution from three spiralian genomes.</title>
        <authorList>
            <person name="Simakov O."/>
            <person name="Marletaz F."/>
            <person name="Cho S.J."/>
            <person name="Edsinger-Gonzales E."/>
            <person name="Havlak P."/>
            <person name="Hellsten U."/>
            <person name="Kuo D.H."/>
            <person name="Larsson T."/>
            <person name="Lv J."/>
            <person name="Arendt D."/>
            <person name="Savage R."/>
            <person name="Osoegawa K."/>
            <person name="de Jong P."/>
            <person name="Grimwood J."/>
            <person name="Chapman J.A."/>
            <person name="Shapiro H."/>
            <person name="Aerts A."/>
            <person name="Otillar R.P."/>
            <person name="Terry A.Y."/>
            <person name="Boore J.L."/>
            <person name="Grigoriev I.V."/>
            <person name="Lindberg D.R."/>
            <person name="Seaver E.C."/>
            <person name="Weisblat D.A."/>
            <person name="Putnam N.H."/>
            <person name="Rokhsar D.S."/>
        </authorList>
    </citation>
    <scope>NUCLEOTIDE SEQUENCE</scope>
</reference>
<proteinExistence type="predicted"/>
<dbReference type="GO" id="GO:0005930">
    <property type="term" value="C:axoneme"/>
    <property type="evidence" value="ECO:0000318"/>
    <property type="project" value="GO_Central"/>
</dbReference>
<dbReference type="InterPro" id="IPR056334">
    <property type="entry name" value="BBS7_GAE_dom"/>
</dbReference>
<dbReference type="Pfam" id="PF23349">
    <property type="entry name" value="BBS7_hp"/>
    <property type="match status" value="1"/>
</dbReference>
<protein>
    <recommendedName>
        <fullName evidence="10">Bardet-Biedl syndrome 7 protein homolog</fullName>
    </recommendedName>
</protein>
<accession>T1G3W6</accession>
<dbReference type="PANTHER" id="PTHR16074">
    <property type="entry name" value="BARDET-BIEDL SYNDROME 7 PROTEIN"/>
    <property type="match status" value="1"/>
</dbReference>
<evidence type="ECO:0000259" key="3">
    <source>
        <dbReference type="Pfam" id="PF23349"/>
    </source>
</evidence>
<dbReference type="Pfam" id="PF23360">
    <property type="entry name" value="BBS7_GAE"/>
    <property type="match status" value="1"/>
</dbReference>